<evidence type="ECO:0000313" key="3">
    <source>
        <dbReference type="Proteomes" id="UP000051739"/>
    </source>
</evidence>
<proteinExistence type="predicted"/>
<gene>
    <name evidence="2" type="ORF">FC60_GL001457</name>
</gene>
<dbReference type="PATRIC" id="fig|1423749.3.peg.1501"/>
<dbReference type="InterPro" id="IPR032710">
    <property type="entry name" value="NTF2-like_dom_sf"/>
</dbReference>
<dbReference type="EMBL" id="AZFN01000005">
    <property type="protein sequence ID" value="KRM03161.1"/>
    <property type="molecule type" value="Genomic_DNA"/>
</dbReference>
<dbReference type="SUPFAM" id="SSF54427">
    <property type="entry name" value="NTF2-like"/>
    <property type="match status" value="1"/>
</dbReference>
<reference evidence="2 3" key="1">
    <citation type="journal article" date="2015" name="Genome Announc.">
        <title>Expanding the biotechnology potential of lactobacilli through comparative genomics of 213 strains and associated genera.</title>
        <authorList>
            <person name="Sun Z."/>
            <person name="Harris H.M."/>
            <person name="McCann A."/>
            <person name="Guo C."/>
            <person name="Argimon S."/>
            <person name="Zhang W."/>
            <person name="Yang X."/>
            <person name="Jeffery I.B."/>
            <person name="Cooney J.C."/>
            <person name="Kagawa T.F."/>
            <person name="Liu W."/>
            <person name="Song Y."/>
            <person name="Salvetti E."/>
            <person name="Wrobel A."/>
            <person name="Rasinkangas P."/>
            <person name="Parkhill J."/>
            <person name="Rea M.C."/>
            <person name="O'Sullivan O."/>
            <person name="Ritari J."/>
            <person name="Douillard F.P."/>
            <person name="Paul Ross R."/>
            <person name="Yang R."/>
            <person name="Briner A.E."/>
            <person name="Felis G.E."/>
            <person name="de Vos W.M."/>
            <person name="Barrangou R."/>
            <person name="Klaenhammer T.R."/>
            <person name="Caufield P.W."/>
            <person name="Cui Y."/>
            <person name="Zhang H."/>
            <person name="O'Toole P.W."/>
        </authorList>
    </citation>
    <scope>NUCLEOTIDE SEQUENCE [LARGE SCALE GENOMIC DNA]</scope>
    <source>
        <strain evidence="2 3">DSM 16045</strain>
    </source>
</reference>
<feature type="domain" description="DUF4440" evidence="1">
    <location>
        <begin position="7"/>
        <end position="115"/>
    </location>
</feature>
<evidence type="ECO:0000259" key="1">
    <source>
        <dbReference type="Pfam" id="PF14534"/>
    </source>
</evidence>
<dbReference type="AlphaFoldDB" id="A0A0R1VJ77"/>
<comment type="caution">
    <text evidence="2">The sequence shown here is derived from an EMBL/GenBank/DDBJ whole genome shotgun (WGS) entry which is preliminary data.</text>
</comment>
<evidence type="ECO:0000313" key="2">
    <source>
        <dbReference type="EMBL" id="KRM03161.1"/>
    </source>
</evidence>
<dbReference type="Gene3D" id="3.10.450.50">
    <property type="match status" value="1"/>
</dbReference>
<protein>
    <recommendedName>
        <fullName evidence="1">DUF4440 domain-containing protein</fullName>
    </recommendedName>
</protein>
<name>A0A0R1VJ77_9LACO</name>
<accession>A0A0R1VJ77</accession>
<dbReference type="Proteomes" id="UP000051739">
    <property type="component" value="Unassembled WGS sequence"/>
</dbReference>
<dbReference type="InterPro" id="IPR027843">
    <property type="entry name" value="DUF4440"/>
</dbReference>
<dbReference type="RefSeq" id="WP_082601324.1">
    <property type="nucleotide sequence ID" value="NZ_AZFN01000005.1"/>
</dbReference>
<organism evidence="2 3">
    <name type="scientific">Limosilactobacillus gastricus DSM 16045</name>
    <dbReference type="NCBI Taxonomy" id="1423749"/>
    <lineage>
        <taxon>Bacteria</taxon>
        <taxon>Bacillati</taxon>
        <taxon>Bacillota</taxon>
        <taxon>Bacilli</taxon>
        <taxon>Lactobacillales</taxon>
        <taxon>Lactobacillaceae</taxon>
        <taxon>Limosilactobacillus</taxon>
    </lineage>
</organism>
<dbReference type="Pfam" id="PF14534">
    <property type="entry name" value="DUF4440"/>
    <property type="match status" value="1"/>
</dbReference>
<sequence length="123" mass="14100">MSDEEQIISLYRQENEAMVKKDLVTLNQILAPSMNLVHMTGMVQPKLEWIDQIQNGQMKYFDSQEEHIFDVVIDGDQASLIGQNLVRASVWGGGVTTWPLQIKMEFQKINGQWLITNQIASTY</sequence>
<keyword evidence="3" id="KW-1185">Reference proteome</keyword>